<dbReference type="EMBL" id="BARS01043321">
    <property type="protein sequence ID" value="GAG38417.1"/>
    <property type="molecule type" value="Genomic_DNA"/>
</dbReference>
<dbReference type="GO" id="GO:0008531">
    <property type="term" value="F:riboflavin kinase activity"/>
    <property type="evidence" value="ECO:0007669"/>
    <property type="project" value="UniProtKB-EC"/>
</dbReference>
<dbReference type="AlphaFoldDB" id="X0XSW9"/>
<protein>
    <recommendedName>
        <fullName evidence="1">riboflavin kinase</fullName>
        <ecNumber evidence="1">2.7.1.26</ecNumber>
    </recommendedName>
</protein>
<evidence type="ECO:0000313" key="8">
    <source>
        <dbReference type="EMBL" id="GAG38417.1"/>
    </source>
</evidence>
<dbReference type="InterPro" id="IPR015865">
    <property type="entry name" value="Riboflavin_kinase_bac/euk"/>
</dbReference>
<dbReference type="GO" id="GO:0009231">
    <property type="term" value="P:riboflavin biosynthetic process"/>
    <property type="evidence" value="ECO:0007669"/>
    <property type="project" value="InterPro"/>
</dbReference>
<evidence type="ECO:0000256" key="5">
    <source>
        <dbReference type="ARBA" id="ARBA00022741"/>
    </source>
</evidence>
<feature type="domain" description="Riboflavin kinase" evidence="7">
    <location>
        <begin position="1"/>
        <end position="49"/>
    </location>
</feature>
<evidence type="ECO:0000256" key="1">
    <source>
        <dbReference type="ARBA" id="ARBA00012105"/>
    </source>
</evidence>
<dbReference type="EC" id="2.7.1.26" evidence="1"/>
<dbReference type="SUPFAM" id="SSF82114">
    <property type="entry name" value="Riboflavin kinase-like"/>
    <property type="match status" value="1"/>
</dbReference>
<dbReference type="Gene3D" id="2.40.30.30">
    <property type="entry name" value="Riboflavin kinase-like"/>
    <property type="match status" value="1"/>
</dbReference>
<keyword evidence="5" id="KW-0547">Nucleotide-binding</keyword>
<keyword evidence="6" id="KW-0067">ATP-binding</keyword>
<keyword evidence="2" id="KW-0285">Flavoprotein</keyword>
<accession>X0XSW9</accession>
<proteinExistence type="predicted"/>
<sequence length="52" mass="6146">YVPDYHDDLCGHELKIDIMERLRGEERFNTAEELKKQIARDVKQGKAILGFR</sequence>
<organism evidence="8">
    <name type="scientific">marine sediment metagenome</name>
    <dbReference type="NCBI Taxonomy" id="412755"/>
    <lineage>
        <taxon>unclassified sequences</taxon>
        <taxon>metagenomes</taxon>
        <taxon>ecological metagenomes</taxon>
    </lineage>
</organism>
<evidence type="ECO:0000256" key="6">
    <source>
        <dbReference type="ARBA" id="ARBA00022840"/>
    </source>
</evidence>
<evidence type="ECO:0000256" key="3">
    <source>
        <dbReference type="ARBA" id="ARBA00022643"/>
    </source>
</evidence>
<dbReference type="GO" id="GO:0005524">
    <property type="term" value="F:ATP binding"/>
    <property type="evidence" value="ECO:0007669"/>
    <property type="project" value="UniProtKB-KW"/>
</dbReference>
<dbReference type="InterPro" id="IPR023465">
    <property type="entry name" value="Riboflavin_kinase_dom_sf"/>
</dbReference>
<keyword evidence="3" id="KW-0288">FMN</keyword>
<evidence type="ECO:0000256" key="4">
    <source>
        <dbReference type="ARBA" id="ARBA00022679"/>
    </source>
</evidence>
<name>X0XSW9_9ZZZZ</name>
<dbReference type="Pfam" id="PF01687">
    <property type="entry name" value="Flavokinase"/>
    <property type="match status" value="1"/>
</dbReference>
<evidence type="ECO:0000259" key="7">
    <source>
        <dbReference type="Pfam" id="PF01687"/>
    </source>
</evidence>
<reference evidence="8" key="1">
    <citation type="journal article" date="2014" name="Front. Microbiol.">
        <title>High frequency of phylogenetically diverse reductive dehalogenase-homologous genes in deep subseafloor sedimentary metagenomes.</title>
        <authorList>
            <person name="Kawai M."/>
            <person name="Futagami T."/>
            <person name="Toyoda A."/>
            <person name="Takaki Y."/>
            <person name="Nishi S."/>
            <person name="Hori S."/>
            <person name="Arai W."/>
            <person name="Tsubouchi T."/>
            <person name="Morono Y."/>
            <person name="Uchiyama I."/>
            <person name="Ito T."/>
            <person name="Fujiyama A."/>
            <person name="Inagaki F."/>
            <person name="Takami H."/>
        </authorList>
    </citation>
    <scope>NUCLEOTIDE SEQUENCE</scope>
    <source>
        <strain evidence="8">Expedition CK06-06</strain>
    </source>
</reference>
<gene>
    <name evidence="8" type="ORF">S01H1_65606</name>
</gene>
<keyword evidence="4" id="KW-0808">Transferase</keyword>
<feature type="non-terminal residue" evidence="8">
    <location>
        <position position="1"/>
    </location>
</feature>
<evidence type="ECO:0000256" key="2">
    <source>
        <dbReference type="ARBA" id="ARBA00022630"/>
    </source>
</evidence>
<comment type="caution">
    <text evidence="8">The sequence shown here is derived from an EMBL/GenBank/DDBJ whole genome shotgun (WGS) entry which is preliminary data.</text>
</comment>